<dbReference type="EMBL" id="BDQV01000232">
    <property type="protein sequence ID" value="GAY60311.1"/>
    <property type="molecule type" value="Genomic_DNA"/>
</dbReference>
<dbReference type="GO" id="GO:0016020">
    <property type="term" value="C:membrane"/>
    <property type="evidence" value="ECO:0007669"/>
    <property type="project" value="UniProtKB-SubCell"/>
</dbReference>
<dbReference type="InterPro" id="IPR001841">
    <property type="entry name" value="Znf_RING"/>
</dbReference>
<dbReference type="AlphaFoldDB" id="A0A2H5Q6Y9"/>
<reference evidence="14 15" key="1">
    <citation type="journal article" date="2017" name="Front. Genet.">
        <title>Draft sequencing of the heterozygous diploid genome of Satsuma (Citrus unshiu Marc.) using a hybrid assembly approach.</title>
        <authorList>
            <person name="Shimizu T."/>
            <person name="Tanizawa Y."/>
            <person name="Mochizuki T."/>
            <person name="Nagasaki H."/>
            <person name="Yoshioka T."/>
            <person name="Toyoda A."/>
            <person name="Fujiyama A."/>
            <person name="Kaminuma E."/>
            <person name="Nakamura Y."/>
        </authorList>
    </citation>
    <scope>NUCLEOTIDE SEQUENCE [LARGE SCALE GENOMIC DNA]</scope>
    <source>
        <strain evidence="15">cv. Miyagawa wase</strain>
    </source>
</reference>
<name>A0A2H5Q6Y9_CITUN</name>
<keyword evidence="4" id="KW-0812">Transmembrane</keyword>
<dbReference type="GO" id="GO:0008270">
    <property type="term" value="F:zinc ion binding"/>
    <property type="evidence" value="ECO:0007669"/>
    <property type="project" value="UniProtKB-KW"/>
</dbReference>
<evidence type="ECO:0000256" key="10">
    <source>
        <dbReference type="ARBA" id="ARBA00024209"/>
    </source>
</evidence>
<dbReference type="InterPro" id="IPR013083">
    <property type="entry name" value="Znf_RING/FYVE/PHD"/>
</dbReference>
<dbReference type="Gene3D" id="3.30.40.10">
    <property type="entry name" value="Zinc/RING finger domain, C3HC4 (zinc finger)"/>
    <property type="match status" value="1"/>
</dbReference>
<dbReference type="Proteomes" id="UP000236630">
    <property type="component" value="Unassembled WGS sequence"/>
</dbReference>
<evidence type="ECO:0000256" key="7">
    <source>
        <dbReference type="ARBA" id="ARBA00022833"/>
    </source>
</evidence>
<comment type="catalytic activity">
    <reaction evidence="1">
        <text>S-ubiquitinyl-[E2 ubiquitin-conjugating enzyme]-L-cysteine + [acceptor protein]-L-lysine = [E2 ubiquitin-conjugating enzyme]-L-cysteine + N(6)-ubiquitinyl-[acceptor protein]-L-lysine.</text>
        <dbReference type="EC" id="2.3.2.27"/>
    </reaction>
</comment>
<evidence type="ECO:0000256" key="6">
    <source>
        <dbReference type="ARBA" id="ARBA00022771"/>
    </source>
</evidence>
<evidence type="ECO:0000256" key="9">
    <source>
        <dbReference type="ARBA" id="ARBA00023136"/>
    </source>
</evidence>
<comment type="similarity">
    <text evidence="10">Belongs to the RING-type zinc finger family. ATL subfamily.</text>
</comment>
<keyword evidence="12" id="KW-0732">Signal</keyword>
<evidence type="ECO:0000313" key="15">
    <source>
        <dbReference type="Proteomes" id="UP000236630"/>
    </source>
</evidence>
<proteinExistence type="inferred from homology"/>
<dbReference type="SUPFAM" id="SSF57850">
    <property type="entry name" value="RING/U-box"/>
    <property type="match status" value="1"/>
</dbReference>
<evidence type="ECO:0000256" key="12">
    <source>
        <dbReference type="SAM" id="SignalP"/>
    </source>
</evidence>
<keyword evidence="9" id="KW-0472">Membrane</keyword>
<evidence type="ECO:0000256" key="4">
    <source>
        <dbReference type="ARBA" id="ARBA00022692"/>
    </source>
</evidence>
<keyword evidence="6 11" id="KW-0863">Zinc-finger</keyword>
<evidence type="ECO:0000256" key="1">
    <source>
        <dbReference type="ARBA" id="ARBA00000900"/>
    </source>
</evidence>
<accession>A0A2H5Q6Y9</accession>
<comment type="subcellular location">
    <subcellularLocation>
        <location evidence="2">Membrane</location>
    </subcellularLocation>
</comment>
<dbReference type="Pfam" id="PF13639">
    <property type="entry name" value="zf-RING_2"/>
    <property type="match status" value="1"/>
</dbReference>
<keyword evidence="7" id="KW-0862">Zinc</keyword>
<evidence type="ECO:0000313" key="14">
    <source>
        <dbReference type="EMBL" id="GAY60311.1"/>
    </source>
</evidence>
<dbReference type="EC" id="2.3.2.27" evidence="3"/>
<evidence type="ECO:0000256" key="5">
    <source>
        <dbReference type="ARBA" id="ARBA00022723"/>
    </source>
</evidence>
<dbReference type="GO" id="GO:0061630">
    <property type="term" value="F:ubiquitin protein ligase activity"/>
    <property type="evidence" value="ECO:0007669"/>
    <property type="project" value="UniProtKB-EC"/>
</dbReference>
<evidence type="ECO:0000256" key="8">
    <source>
        <dbReference type="ARBA" id="ARBA00022989"/>
    </source>
</evidence>
<keyword evidence="5" id="KW-0479">Metal-binding</keyword>
<dbReference type="SMART" id="SM00184">
    <property type="entry name" value="RING"/>
    <property type="match status" value="1"/>
</dbReference>
<dbReference type="PANTHER" id="PTHR46539:SF1">
    <property type="entry name" value="E3 UBIQUITIN-PROTEIN LIGASE ATL42"/>
    <property type="match status" value="1"/>
</dbReference>
<gene>
    <name evidence="14" type="ORF">CUMW_201000</name>
</gene>
<comment type="caution">
    <text evidence="14">The sequence shown here is derived from an EMBL/GenBank/DDBJ whole genome shotgun (WGS) entry which is preliminary data.</text>
</comment>
<feature type="domain" description="RING-type" evidence="13">
    <location>
        <begin position="51"/>
        <end position="93"/>
    </location>
</feature>
<evidence type="ECO:0000256" key="11">
    <source>
        <dbReference type="PROSITE-ProRule" id="PRU00175"/>
    </source>
</evidence>
<sequence length="111" mass="12185">MITTAMLIALIVLYYSIHLCSKWMAQSNDHHHGNKEKSSRSSLSLGITADCAVCLSKISSAEPLQVLPTCHHGFHAHCIDAWLVLHSTCPLCRAHVPFCSPQRAGLVSCYL</sequence>
<keyword evidence="15" id="KW-1185">Reference proteome</keyword>
<evidence type="ECO:0000256" key="3">
    <source>
        <dbReference type="ARBA" id="ARBA00012483"/>
    </source>
</evidence>
<evidence type="ECO:0000256" key="2">
    <source>
        <dbReference type="ARBA" id="ARBA00004370"/>
    </source>
</evidence>
<feature type="chain" id="PRO_5014175939" description="RING-type E3 ubiquitin transferase" evidence="12">
    <location>
        <begin position="22"/>
        <end position="111"/>
    </location>
</feature>
<evidence type="ECO:0000259" key="13">
    <source>
        <dbReference type="PROSITE" id="PS50089"/>
    </source>
</evidence>
<protein>
    <recommendedName>
        <fullName evidence="3">RING-type E3 ubiquitin transferase</fullName>
        <ecNumber evidence="3">2.3.2.27</ecNumber>
    </recommendedName>
</protein>
<organism evidence="14 15">
    <name type="scientific">Citrus unshiu</name>
    <name type="common">Satsuma mandarin</name>
    <name type="synonym">Citrus nobilis var. unshiu</name>
    <dbReference type="NCBI Taxonomy" id="55188"/>
    <lineage>
        <taxon>Eukaryota</taxon>
        <taxon>Viridiplantae</taxon>
        <taxon>Streptophyta</taxon>
        <taxon>Embryophyta</taxon>
        <taxon>Tracheophyta</taxon>
        <taxon>Spermatophyta</taxon>
        <taxon>Magnoliopsida</taxon>
        <taxon>eudicotyledons</taxon>
        <taxon>Gunneridae</taxon>
        <taxon>Pentapetalae</taxon>
        <taxon>rosids</taxon>
        <taxon>malvids</taxon>
        <taxon>Sapindales</taxon>
        <taxon>Rutaceae</taxon>
        <taxon>Aurantioideae</taxon>
        <taxon>Citrus</taxon>
    </lineage>
</organism>
<keyword evidence="8" id="KW-1133">Transmembrane helix</keyword>
<dbReference type="PROSITE" id="PS50089">
    <property type="entry name" value="ZF_RING_2"/>
    <property type="match status" value="1"/>
</dbReference>
<feature type="signal peptide" evidence="12">
    <location>
        <begin position="1"/>
        <end position="21"/>
    </location>
</feature>
<dbReference type="PANTHER" id="PTHR46539">
    <property type="entry name" value="E3 UBIQUITIN-PROTEIN LIGASE ATL42"/>
    <property type="match status" value="1"/>
</dbReference>